<dbReference type="GO" id="GO:0003677">
    <property type="term" value="F:DNA binding"/>
    <property type="evidence" value="ECO:0007669"/>
    <property type="project" value="InterPro"/>
</dbReference>
<dbReference type="SMART" id="SM00421">
    <property type="entry name" value="HTH_LUXR"/>
    <property type="match status" value="1"/>
</dbReference>
<dbReference type="InterPro" id="IPR036388">
    <property type="entry name" value="WH-like_DNA-bd_sf"/>
</dbReference>
<dbReference type="SUPFAM" id="SSF46894">
    <property type="entry name" value="C-terminal effector domain of the bipartite response regulators"/>
    <property type="match status" value="1"/>
</dbReference>
<proteinExistence type="predicted"/>
<organism evidence="2 3">
    <name type="scientific">Solimonas fluminis</name>
    <dbReference type="NCBI Taxonomy" id="2086571"/>
    <lineage>
        <taxon>Bacteria</taxon>
        <taxon>Pseudomonadati</taxon>
        <taxon>Pseudomonadota</taxon>
        <taxon>Gammaproteobacteria</taxon>
        <taxon>Nevskiales</taxon>
        <taxon>Nevskiaceae</taxon>
        <taxon>Solimonas</taxon>
    </lineage>
</organism>
<dbReference type="RefSeq" id="WP_104228828.1">
    <property type="nucleotide sequence ID" value="NZ_PSNW01000001.1"/>
</dbReference>
<comment type="caution">
    <text evidence="2">The sequence shown here is derived from an EMBL/GenBank/DDBJ whole genome shotgun (WGS) entry which is preliminary data.</text>
</comment>
<dbReference type="EMBL" id="PSNW01000001">
    <property type="protein sequence ID" value="PPE75863.1"/>
    <property type="molecule type" value="Genomic_DNA"/>
</dbReference>
<dbReference type="Gene3D" id="1.10.10.10">
    <property type="entry name" value="Winged helix-like DNA-binding domain superfamily/Winged helix DNA-binding domain"/>
    <property type="match status" value="1"/>
</dbReference>
<reference evidence="2 3" key="1">
    <citation type="submission" date="2018-02" db="EMBL/GenBank/DDBJ databases">
        <title>Genome sequencing of Solimonas sp. HR-BB.</title>
        <authorList>
            <person name="Lee Y."/>
            <person name="Jeon C.O."/>
        </authorList>
    </citation>
    <scope>NUCLEOTIDE SEQUENCE [LARGE SCALE GENOMIC DNA]</scope>
    <source>
        <strain evidence="2 3">HR-BB</strain>
    </source>
</reference>
<name>A0A2S5TLK2_9GAMM</name>
<accession>A0A2S5TLK2</accession>
<sequence>MLRLINPGESRPSRMPQGLVSGGGVSMEFERLNALFDAIYEGPMEATPWQTALRLLQQTFGAMHVTMILRPPSSQSAGFMLNTDSAAADATESYQNHFFALDPFVGLPEDQVITPEELVGTGRWTSSALYREYLRPMNVEHLVGADLRTQEGIECRFRVSRSADAPPFSANDKALCRALLPHLKRAVRLHAQIDTLECERQLYAGTVNRMLLGTVSFAHNGDIIEINPEARRILNEKDGMRVQGRTICLDRNDEGRELQRIVRKVCSGAPVDPGLIEAMSVTRPSGRMNLGVVVKPAPVSSWPHDSSQRPVAVMFLRDPECSGKASEEAIRRLFGLTRMEAALAQCLADGLTVEEAAEKLNVKRTTARTYLRFIFCKTGVTRQTKLVRTLLNSVVALS</sequence>
<gene>
    <name evidence="2" type="ORF">C3942_02975</name>
</gene>
<dbReference type="AlphaFoldDB" id="A0A2S5TLK2"/>
<evidence type="ECO:0000313" key="3">
    <source>
        <dbReference type="Proteomes" id="UP000238220"/>
    </source>
</evidence>
<dbReference type="GO" id="GO:0006355">
    <property type="term" value="P:regulation of DNA-templated transcription"/>
    <property type="evidence" value="ECO:0007669"/>
    <property type="project" value="InterPro"/>
</dbReference>
<dbReference type="Proteomes" id="UP000238220">
    <property type="component" value="Unassembled WGS sequence"/>
</dbReference>
<evidence type="ECO:0000259" key="1">
    <source>
        <dbReference type="SMART" id="SM00421"/>
    </source>
</evidence>
<evidence type="ECO:0000313" key="2">
    <source>
        <dbReference type="EMBL" id="PPE75863.1"/>
    </source>
</evidence>
<protein>
    <submittedName>
        <fullName evidence="2">Helix-turn-helix transcriptional regulator</fullName>
    </submittedName>
</protein>
<feature type="domain" description="HTH luxR-type" evidence="1">
    <location>
        <begin position="333"/>
        <end position="390"/>
    </location>
</feature>
<dbReference type="OrthoDB" id="5497412at2"/>
<dbReference type="InterPro" id="IPR000792">
    <property type="entry name" value="Tscrpt_reg_LuxR_C"/>
</dbReference>
<dbReference type="Pfam" id="PF00196">
    <property type="entry name" value="GerE"/>
    <property type="match status" value="1"/>
</dbReference>
<keyword evidence="3" id="KW-1185">Reference proteome</keyword>
<dbReference type="InterPro" id="IPR016032">
    <property type="entry name" value="Sig_transdc_resp-reg_C-effctor"/>
</dbReference>